<sequence>MASCEIDADVVRRRFQQKLSDHYANDLEDAIELNKEKSEESTAKKSPFCIQNFMWLGASIVAIYFSDFINVIVYDQRIKSAWYWTGVLSLGLHIGIAIFLVVWLTFWKNVSSDEWEQRYPSAVPVATASLIIAIICLCIGLWPVWGFLTPIILLILLMGTVVVIAMVG</sequence>
<gene>
    <name evidence="2" type="primary">ORF16219</name>
</gene>
<feature type="transmembrane region" description="Helical" evidence="1">
    <location>
        <begin position="119"/>
        <end position="142"/>
    </location>
</feature>
<accession>A0A0B6Y7G8</accession>
<dbReference type="PANTHER" id="PTHR31134:SF1">
    <property type="entry name" value="TRANSMEMBRANE PROTEIN 128"/>
    <property type="match status" value="1"/>
</dbReference>
<dbReference type="InterPro" id="IPR033579">
    <property type="entry name" value="TMEM128"/>
</dbReference>
<name>A0A0B6Y7G8_9EUPU</name>
<organism evidence="2">
    <name type="scientific">Arion vulgaris</name>
    <dbReference type="NCBI Taxonomy" id="1028688"/>
    <lineage>
        <taxon>Eukaryota</taxon>
        <taxon>Metazoa</taxon>
        <taxon>Spiralia</taxon>
        <taxon>Lophotrochozoa</taxon>
        <taxon>Mollusca</taxon>
        <taxon>Gastropoda</taxon>
        <taxon>Heterobranchia</taxon>
        <taxon>Euthyneura</taxon>
        <taxon>Panpulmonata</taxon>
        <taxon>Eupulmonata</taxon>
        <taxon>Stylommatophora</taxon>
        <taxon>Helicina</taxon>
        <taxon>Arionoidea</taxon>
        <taxon>Arionidae</taxon>
        <taxon>Arion</taxon>
    </lineage>
</organism>
<protein>
    <recommendedName>
        <fullName evidence="3">Transmembrane protein 128</fullName>
    </recommendedName>
</protein>
<feature type="transmembrane region" description="Helical" evidence="1">
    <location>
        <begin position="80"/>
        <end position="107"/>
    </location>
</feature>
<dbReference type="AlphaFoldDB" id="A0A0B6Y7G8"/>
<keyword evidence="1" id="KW-1133">Transmembrane helix</keyword>
<feature type="transmembrane region" description="Helical" evidence="1">
    <location>
        <begin position="53"/>
        <end position="74"/>
    </location>
</feature>
<evidence type="ECO:0000313" key="2">
    <source>
        <dbReference type="EMBL" id="CEK52297.1"/>
    </source>
</evidence>
<proteinExistence type="predicted"/>
<feature type="transmembrane region" description="Helical" evidence="1">
    <location>
        <begin position="148"/>
        <end position="167"/>
    </location>
</feature>
<reference evidence="2" key="1">
    <citation type="submission" date="2014-12" db="EMBL/GenBank/DDBJ databases">
        <title>Insight into the proteome of Arion vulgaris.</title>
        <authorList>
            <person name="Aradska J."/>
            <person name="Bulat T."/>
            <person name="Smidak R."/>
            <person name="Sarate P."/>
            <person name="Gangsoo J."/>
            <person name="Sialana F."/>
            <person name="Bilban M."/>
            <person name="Lubec G."/>
        </authorList>
    </citation>
    <scope>NUCLEOTIDE SEQUENCE</scope>
    <source>
        <tissue evidence="2">Skin</tissue>
    </source>
</reference>
<dbReference type="EMBL" id="HACG01005432">
    <property type="protein sequence ID" value="CEK52297.1"/>
    <property type="molecule type" value="Transcribed_RNA"/>
</dbReference>
<dbReference type="PANTHER" id="PTHR31134">
    <property type="entry name" value="TRANSMEMBRANE PROTEIN 128"/>
    <property type="match status" value="1"/>
</dbReference>
<keyword evidence="1" id="KW-0472">Membrane</keyword>
<dbReference type="Pfam" id="PF20479">
    <property type="entry name" value="TMEM128"/>
    <property type="match status" value="1"/>
</dbReference>
<evidence type="ECO:0000256" key="1">
    <source>
        <dbReference type="SAM" id="Phobius"/>
    </source>
</evidence>
<evidence type="ECO:0008006" key="3">
    <source>
        <dbReference type="Google" id="ProtNLM"/>
    </source>
</evidence>
<keyword evidence="1" id="KW-0812">Transmembrane</keyword>